<dbReference type="STRING" id="530584.SAMN05421630_101367"/>
<organism evidence="1 2">
    <name type="scientific">Prauserella marina</name>
    <dbReference type="NCBI Taxonomy" id="530584"/>
    <lineage>
        <taxon>Bacteria</taxon>
        <taxon>Bacillati</taxon>
        <taxon>Actinomycetota</taxon>
        <taxon>Actinomycetes</taxon>
        <taxon>Pseudonocardiales</taxon>
        <taxon>Pseudonocardiaceae</taxon>
        <taxon>Prauserella</taxon>
    </lineage>
</organism>
<dbReference type="InterPro" id="IPR021124">
    <property type="entry name" value="CRISPR-assoc_prot_Cas5"/>
</dbReference>
<dbReference type="Gene3D" id="3.30.70.2660">
    <property type="match status" value="1"/>
</dbReference>
<name>A0A222VN04_9PSEU</name>
<keyword evidence="2" id="KW-1185">Reference proteome</keyword>
<dbReference type="GO" id="GO:0003723">
    <property type="term" value="F:RNA binding"/>
    <property type="evidence" value="ECO:0007669"/>
    <property type="project" value="InterPro"/>
</dbReference>
<evidence type="ECO:0000313" key="2">
    <source>
        <dbReference type="Proteomes" id="UP000199494"/>
    </source>
</evidence>
<dbReference type="EMBL" id="FMZE01000001">
    <property type="protein sequence ID" value="SDC08514.1"/>
    <property type="molecule type" value="Genomic_DNA"/>
</dbReference>
<evidence type="ECO:0000313" key="1">
    <source>
        <dbReference type="EMBL" id="SDC08514.1"/>
    </source>
</evidence>
<dbReference type="KEGG" id="pmad:BAY61_10025"/>
<dbReference type="GO" id="GO:0043571">
    <property type="term" value="P:maintenance of CRISPR repeat elements"/>
    <property type="evidence" value="ECO:0007669"/>
    <property type="project" value="InterPro"/>
</dbReference>
<sequence>MTVLLLRLAAPLQSWGTGSRFSRRNTDRVPSKSGIIGLLAAAEGRRRTESIADLRQLRLGVRIEQAGQIERDFQTAQSVDRSESMPLSYRFYLADAVFLVAIEGEPELLDGLNESLRRPAFPLFLGRRSCPPTGPLVLAIREGTIAEVFRNEPWQATSRVRKARRDSLVTLETVIDCEAGTDGSILVRDDPASFDPRHRKHDWRSVLPDSVAGVTNPDYAHEPMDLLPEDVT</sequence>
<dbReference type="Pfam" id="PF09704">
    <property type="entry name" value="Cas_Cas5d"/>
    <property type="match status" value="1"/>
</dbReference>
<dbReference type="Proteomes" id="UP000199494">
    <property type="component" value="Unassembled WGS sequence"/>
</dbReference>
<dbReference type="AlphaFoldDB" id="A0A222VN04"/>
<dbReference type="InterPro" id="IPR013422">
    <property type="entry name" value="CRISPR-assoc_prot_Cas5_N"/>
</dbReference>
<dbReference type="NCBIfam" id="TIGR02593">
    <property type="entry name" value="CRISPR_cas5"/>
    <property type="match status" value="1"/>
</dbReference>
<accession>A0A222VN04</accession>
<reference evidence="1 2" key="1">
    <citation type="submission" date="2016-10" db="EMBL/GenBank/DDBJ databases">
        <authorList>
            <person name="de Groot N.N."/>
        </authorList>
    </citation>
    <scope>NUCLEOTIDE SEQUENCE [LARGE SCALE GENOMIC DNA]</scope>
    <source>
        <strain evidence="1 2">CGMCC 4.5506</strain>
    </source>
</reference>
<protein>
    <submittedName>
        <fullName evidence="1">CRISPR system Cascade subunit CasD</fullName>
    </submittedName>
</protein>
<gene>
    <name evidence="1" type="ORF">SAMN05421630_101367</name>
</gene>
<dbReference type="CDD" id="cd09645">
    <property type="entry name" value="Cas5_I-E"/>
    <property type="match status" value="1"/>
</dbReference>
<dbReference type="GO" id="GO:0051607">
    <property type="term" value="P:defense response to virus"/>
    <property type="evidence" value="ECO:0007669"/>
    <property type="project" value="InterPro"/>
</dbReference>
<proteinExistence type="predicted"/>
<dbReference type="OrthoDB" id="3189549at2"/>
<dbReference type="RefSeq" id="WP_091795492.1">
    <property type="nucleotide sequence ID" value="NZ_CP016353.1"/>
</dbReference>
<dbReference type="NCBIfam" id="TIGR01868">
    <property type="entry name" value="casD_Cas5e"/>
    <property type="match status" value="1"/>
</dbReference>
<dbReference type="InterPro" id="IPR010147">
    <property type="entry name" value="CRISPR-assoc_prot_CasD"/>
</dbReference>